<name>A0ACB6QAN7_9PLEO</name>
<keyword evidence="2" id="KW-1185">Reference proteome</keyword>
<gene>
    <name evidence="1" type="ORF">BDR25DRAFT_362139</name>
</gene>
<evidence type="ECO:0000313" key="1">
    <source>
        <dbReference type="EMBL" id="KAF2463950.1"/>
    </source>
</evidence>
<organism evidence="1 2">
    <name type="scientific">Lindgomyces ingoldianus</name>
    <dbReference type="NCBI Taxonomy" id="673940"/>
    <lineage>
        <taxon>Eukaryota</taxon>
        <taxon>Fungi</taxon>
        <taxon>Dikarya</taxon>
        <taxon>Ascomycota</taxon>
        <taxon>Pezizomycotina</taxon>
        <taxon>Dothideomycetes</taxon>
        <taxon>Pleosporomycetidae</taxon>
        <taxon>Pleosporales</taxon>
        <taxon>Lindgomycetaceae</taxon>
        <taxon>Lindgomyces</taxon>
    </lineage>
</organism>
<proteinExistence type="predicted"/>
<dbReference type="EMBL" id="MU003542">
    <property type="protein sequence ID" value="KAF2463950.1"/>
    <property type="molecule type" value="Genomic_DNA"/>
</dbReference>
<protein>
    <submittedName>
        <fullName evidence="1">Uncharacterized protein</fullName>
    </submittedName>
</protein>
<accession>A0ACB6QAN7</accession>
<comment type="caution">
    <text evidence="1">The sequence shown here is derived from an EMBL/GenBank/DDBJ whole genome shotgun (WGS) entry which is preliminary data.</text>
</comment>
<sequence length="52" mass="5624">MLCGISSLACATSSTLVLRVAPWQGAHIKYYTISTAKPSLLLQSLLQVKRGF</sequence>
<dbReference type="Proteomes" id="UP000799755">
    <property type="component" value="Unassembled WGS sequence"/>
</dbReference>
<reference evidence="1" key="1">
    <citation type="journal article" date="2020" name="Stud. Mycol.">
        <title>101 Dothideomycetes genomes: a test case for predicting lifestyles and emergence of pathogens.</title>
        <authorList>
            <person name="Haridas S."/>
            <person name="Albert R."/>
            <person name="Binder M."/>
            <person name="Bloem J."/>
            <person name="Labutti K."/>
            <person name="Salamov A."/>
            <person name="Andreopoulos B."/>
            <person name="Baker S."/>
            <person name="Barry K."/>
            <person name="Bills G."/>
            <person name="Bluhm B."/>
            <person name="Cannon C."/>
            <person name="Castanera R."/>
            <person name="Culley D."/>
            <person name="Daum C."/>
            <person name="Ezra D."/>
            <person name="Gonzalez J."/>
            <person name="Henrissat B."/>
            <person name="Kuo A."/>
            <person name="Liang C."/>
            <person name="Lipzen A."/>
            <person name="Lutzoni F."/>
            <person name="Magnuson J."/>
            <person name="Mondo S."/>
            <person name="Nolan M."/>
            <person name="Ohm R."/>
            <person name="Pangilinan J."/>
            <person name="Park H.-J."/>
            <person name="Ramirez L."/>
            <person name="Alfaro M."/>
            <person name="Sun H."/>
            <person name="Tritt A."/>
            <person name="Yoshinaga Y."/>
            <person name="Zwiers L.-H."/>
            <person name="Turgeon B."/>
            <person name="Goodwin S."/>
            <person name="Spatafora J."/>
            <person name="Crous P."/>
            <person name="Grigoriev I."/>
        </authorList>
    </citation>
    <scope>NUCLEOTIDE SEQUENCE</scope>
    <source>
        <strain evidence="1">ATCC 200398</strain>
    </source>
</reference>
<evidence type="ECO:0000313" key="2">
    <source>
        <dbReference type="Proteomes" id="UP000799755"/>
    </source>
</evidence>